<keyword evidence="6 7" id="KW-0472">Membrane</keyword>
<keyword evidence="10" id="KW-1185">Reference proteome</keyword>
<dbReference type="Proteomes" id="UP000515135">
    <property type="component" value="Unplaced"/>
</dbReference>
<evidence type="ECO:0000256" key="7">
    <source>
        <dbReference type="SAM" id="Phobius"/>
    </source>
</evidence>
<organism evidence="10 11">
    <name type="scientific">Branchiostoma belcheri</name>
    <name type="common">Amphioxus</name>
    <dbReference type="NCBI Taxonomy" id="7741"/>
    <lineage>
        <taxon>Eukaryota</taxon>
        <taxon>Metazoa</taxon>
        <taxon>Chordata</taxon>
        <taxon>Cephalochordata</taxon>
        <taxon>Leptocardii</taxon>
        <taxon>Amphioxiformes</taxon>
        <taxon>Branchiostomatidae</taxon>
        <taxon>Branchiostoma</taxon>
    </lineage>
</organism>
<comment type="subcellular location">
    <subcellularLocation>
        <location evidence="1">Endoplasmic reticulum-Golgi intermediate compartment membrane</location>
        <topology evidence="1">Multi-pass membrane protein</topology>
    </subcellularLocation>
</comment>
<keyword evidence="4" id="KW-0931">ER-Golgi transport</keyword>
<feature type="domain" description="Endoplasmic reticulum vesicle transporter C-terminal" evidence="8">
    <location>
        <begin position="104"/>
        <end position="273"/>
    </location>
</feature>
<dbReference type="InterPro" id="IPR045888">
    <property type="entry name" value="Erv"/>
</dbReference>
<dbReference type="RefSeq" id="XP_019644355.1">
    <property type="nucleotide sequence ID" value="XM_019788796.1"/>
</dbReference>
<evidence type="ECO:0000313" key="11">
    <source>
        <dbReference type="RefSeq" id="XP_019644355.1"/>
    </source>
</evidence>
<dbReference type="KEGG" id="bbel:109485284"/>
<keyword evidence="5 7" id="KW-1133">Transmembrane helix</keyword>
<dbReference type="OrthoDB" id="270930at2759"/>
<dbReference type="GO" id="GO:0030134">
    <property type="term" value="C:COPII-coated ER to Golgi transport vesicle"/>
    <property type="evidence" value="ECO:0007669"/>
    <property type="project" value="TreeGrafter"/>
</dbReference>
<dbReference type="PANTHER" id="PTHR10984:SF36">
    <property type="entry name" value="ENDOPLASMIC RETICULUM-GOLGI INTERMEDIATE COMPARTMENT PROTEIN 1"/>
    <property type="match status" value="1"/>
</dbReference>
<evidence type="ECO:0000256" key="1">
    <source>
        <dbReference type="ARBA" id="ARBA00004457"/>
    </source>
</evidence>
<dbReference type="AlphaFoldDB" id="A0A6P4ZT54"/>
<dbReference type="Pfam" id="PF13850">
    <property type="entry name" value="ERGIC_N"/>
    <property type="match status" value="1"/>
</dbReference>
<evidence type="ECO:0000256" key="3">
    <source>
        <dbReference type="ARBA" id="ARBA00022692"/>
    </source>
</evidence>
<dbReference type="InterPro" id="IPR039542">
    <property type="entry name" value="Erv_N"/>
</dbReference>
<proteinExistence type="inferred from homology"/>
<dbReference type="Pfam" id="PF07970">
    <property type="entry name" value="COPIIcoated_ERV"/>
    <property type="match status" value="1"/>
</dbReference>
<dbReference type="GO" id="GO:0005789">
    <property type="term" value="C:endoplasmic reticulum membrane"/>
    <property type="evidence" value="ECO:0007669"/>
    <property type="project" value="TreeGrafter"/>
</dbReference>
<protein>
    <submittedName>
        <fullName evidence="11">Endoplasmic reticulum-Golgi intermediate compartment protein 1-like</fullName>
    </submittedName>
</protein>
<reference evidence="11" key="1">
    <citation type="submission" date="2025-08" db="UniProtKB">
        <authorList>
            <consortium name="RefSeq"/>
        </authorList>
    </citation>
    <scope>IDENTIFICATION</scope>
    <source>
        <tissue evidence="11">Gonad</tissue>
    </source>
</reference>
<dbReference type="PROSITE" id="PS51257">
    <property type="entry name" value="PROKAR_LIPOPROTEIN"/>
    <property type="match status" value="1"/>
</dbReference>
<dbReference type="GO" id="GO:0006888">
    <property type="term" value="P:endoplasmic reticulum to Golgi vesicle-mediated transport"/>
    <property type="evidence" value="ECO:0007669"/>
    <property type="project" value="TreeGrafter"/>
</dbReference>
<comment type="similarity">
    <text evidence="2">Belongs to the ERGIC family.</text>
</comment>
<evidence type="ECO:0000259" key="9">
    <source>
        <dbReference type="Pfam" id="PF13850"/>
    </source>
</evidence>
<evidence type="ECO:0000313" key="10">
    <source>
        <dbReference type="Proteomes" id="UP000515135"/>
    </source>
</evidence>
<evidence type="ECO:0000256" key="4">
    <source>
        <dbReference type="ARBA" id="ARBA00022892"/>
    </source>
</evidence>
<dbReference type="GO" id="GO:0033116">
    <property type="term" value="C:endoplasmic reticulum-Golgi intermediate compartment membrane"/>
    <property type="evidence" value="ECO:0007669"/>
    <property type="project" value="UniProtKB-SubCell"/>
</dbReference>
<evidence type="ECO:0000256" key="6">
    <source>
        <dbReference type="ARBA" id="ARBA00023136"/>
    </source>
</evidence>
<dbReference type="PANTHER" id="PTHR10984">
    <property type="entry name" value="ENDOPLASMIC RETICULUM-GOLGI INTERMEDIATE COMPARTMENT PROTEIN"/>
    <property type="match status" value="1"/>
</dbReference>
<feature type="transmembrane region" description="Helical" evidence="7">
    <location>
        <begin position="251"/>
        <end position="272"/>
    </location>
</feature>
<keyword evidence="3 7" id="KW-0812">Transmembrane</keyword>
<evidence type="ECO:0000259" key="8">
    <source>
        <dbReference type="Pfam" id="PF07970"/>
    </source>
</evidence>
<dbReference type="InterPro" id="IPR012936">
    <property type="entry name" value="Erv_C"/>
</dbReference>
<dbReference type="GeneID" id="109485284"/>
<sequence length="292" mass="33012">MPFDVRRFDIYRKIPKDLTQPTLTGALVSILSCMFIAFLLLSEFHAFIMSDIMSELFVDNSGGGGGQISVFLNITLPKLKCEVVGLDIQDEMGRHEVGFVEDTEKIPVNNGMGCRFEGRFWVNKVPGNFHMSTHSAPVQPANPDMSHIVHDLRFGEDLAAFLPEHIKGSFNPLDEVDRLHANALSSHDYFLKIVPTIFENRHDKKSFAFQYTYAYKDYISFGHGHRVMPAIWFRYDLSPITVKYTDKRKPFYHFITTICAVVGGTFTVAGIIDSVIFTAAEIFKKAELGKLS</sequence>
<feature type="transmembrane region" description="Helical" evidence="7">
    <location>
        <begin position="20"/>
        <end position="41"/>
    </location>
</feature>
<accession>A0A6P4ZT54</accession>
<keyword evidence="4" id="KW-0813">Transport</keyword>
<gene>
    <name evidence="11" type="primary">LOC109485284</name>
</gene>
<name>A0A6P4ZT54_BRABE</name>
<dbReference type="GO" id="GO:0006890">
    <property type="term" value="P:retrograde vesicle-mediated transport, Golgi to endoplasmic reticulum"/>
    <property type="evidence" value="ECO:0007669"/>
    <property type="project" value="TreeGrafter"/>
</dbReference>
<feature type="domain" description="Endoplasmic reticulum vesicle transporter N-terminal" evidence="9">
    <location>
        <begin position="5"/>
        <end position="96"/>
    </location>
</feature>
<evidence type="ECO:0000256" key="2">
    <source>
        <dbReference type="ARBA" id="ARBA00005648"/>
    </source>
</evidence>
<evidence type="ECO:0000256" key="5">
    <source>
        <dbReference type="ARBA" id="ARBA00022989"/>
    </source>
</evidence>
<dbReference type="GO" id="GO:0000139">
    <property type="term" value="C:Golgi membrane"/>
    <property type="evidence" value="ECO:0007669"/>
    <property type="project" value="TreeGrafter"/>
</dbReference>